<dbReference type="GO" id="GO:0008713">
    <property type="term" value="F:ADP-heptose-lipopolysaccharide heptosyltransferase activity"/>
    <property type="evidence" value="ECO:0007669"/>
    <property type="project" value="TreeGrafter"/>
</dbReference>
<evidence type="ECO:0000256" key="1">
    <source>
        <dbReference type="ARBA" id="ARBA00022676"/>
    </source>
</evidence>
<dbReference type="GO" id="GO:0005829">
    <property type="term" value="C:cytosol"/>
    <property type="evidence" value="ECO:0007669"/>
    <property type="project" value="TreeGrafter"/>
</dbReference>
<keyword evidence="1" id="KW-0328">Glycosyltransferase</keyword>
<reference evidence="4" key="1">
    <citation type="submission" date="2014-06" db="EMBL/GenBank/DDBJ databases">
        <authorList>
            <person name="Winans N.J."/>
            <person name="Newell P.D."/>
            <person name="Douglas A.E."/>
        </authorList>
    </citation>
    <scope>NUCLEOTIDE SEQUENCE [LARGE SCALE GENOMIC DNA]</scope>
</reference>
<name>A0A252BU34_9PROT</name>
<evidence type="ECO:0000313" key="3">
    <source>
        <dbReference type="EMBL" id="OUJ12449.1"/>
    </source>
</evidence>
<dbReference type="PANTHER" id="PTHR30160">
    <property type="entry name" value="TETRAACYLDISACCHARIDE 4'-KINASE-RELATED"/>
    <property type="match status" value="1"/>
</dbReference>
<dbReference type="RefSeq" id="WP_086639210.1">
    <property type="nucleotide sequence ID" value="NZ_JOPJ01000014.1"/>
</dbReference>
<proteinExistence type="predicted"/>
<dbReference type="PANTHER" id="PTHR30160:SF1">
    <property type="entry name" value="LIPOPOLYSACCHARIDE 1,2-N-ACETYLGLUCOSAMINETRANSFERASE-RELATED"/>
    <property type="match status" value="1"/>
</dbReference>
<sequence length="308" mass="33916">MTRGQGEEPQRILVIRLSALGDFVQSFGPFAAIRRAHPNARITLLTTRPFVELARLAPWFDHVEVDHRPRWTDLAGVLALRCQLRGYDRVYDLQTSGRTARYFWLAGRPVWSGHVAGAAFPHANPWRNIMHTRPRQRDQLRMAGVAPVDRPDLSWLVEGGPHLPAPYALLVPGAAPHRPQKRWPVEHYGQLAALLAERGITPVIVGSAAEQPLAAAIMQHCPQARDLTGQTSLPELAGLAARAWGAVGNDTGPMHLAAEVGCRCLVLFSRASTPARTAPLGYRPGQVEVLWARDLAFLSLQRVAAALW</sequence>
<dbReference type="CDD" id="cd03789">
    <property type="entry name" value="GT9_LPS_heptosyltransferase"/>
    <property type="match status" value="1"/>
</dbReference>
<dbReference type="OrthoDB" id="9807356at2"/>
<dbReference type="Pfam" id="PF01075">
    <property type="entry name" value="Glyco_transf_9"/>
    <property type="match status" value="1"/>
</dbReference>
<protein>
    <submittedName>
        <fullName evidence="3">Glycosyl transferase</fullName>
    </submittedName>
</protein>
<dbReference type="STRING" id="1236501.GCA_000613865_02047"/>
<evidence type="ECO:0000313" key="4">
    <source>
        <dbReference type="Proteomes" id="UP000194931"/>
    </source>
</evidence>
<dbReference type="Gene3D" id="3.40.50.2000">
    <property type="entry name" value="Glycogen Phosphorylase B"/>
    <property type="match status" value="2"/>
</dbReference>
<organism evidence="3 4">
    <name type="scientific">Acetobacter okinawensis</name>
    <dbReference type="NCBI Taxonomy" id="1076594"/>
    <lineage>
        <taxon>Bacteria</taxon>
        <taxon>Pseudomonadati</taxon>
        <taxon>Pseudomonadota</taxon>
        <taxon>Alphaproteobacteria</taxon>
        <taxon>Acetobacterales</taxon>
        <taxon>Acetobacteraceae</taxon>
        <taxon>Acetobacter</taxon>
    </lineage>
</organism>
<dbReference type="eggNOG" id="COG0859">
    <property type="taxonomic scope" value="Bacteria"/>
</dbReference>
<dbReference type="SUPFAM" id="SSF53756">
    <property type="entry name" value="UDP-Glycosyltransferase/glycogen phosphorylase"/>
    <property type="match status" value="1"/>
</dbReference>
<keyword evidence="4" id="KW-1185">Reference proteome</keyword>
<accession>A0A252BU34</accession>
<dbReference type="InterPro" id="IPR002201">
    <property type="entry name" value="Glyco_trans_9"/>
</dbReference>
<dbReference type="AlphaFoldDB" id="A0A252BU34"/>
<dbReference type="GO" id="GO:0009244">
    <property type="term" value="P:lipopolysaccharide core region biosynthetic process"/>
    <property type="evidence" value="ECO:0007669"/>
    <property type="project" value="TreeGrafter"/>
</dbReference>
<evidence type="ECO:0000256" key="2">
    <source>
        <dbReference type="ARBA" id="ARBA00022679"/>
    </source>
</evidence>
<gene>
    <name evidence="3" type="ORF">HK26_01820</name>
</gene>
<comment type="caution">
    <text evidence="3">The sequence shown here is derived from an EMBL/GenBank/DDBJ whole genome shotgun (WGS) entry which is preliminary data.</text>
</comment>
<dbReference type="EMBL" id="JOPJ01000014">
    <property type="protein sequence ID" value="OUJ12449.1"/>
    <property type="molecule type" value="Genomic_DNA"/>
</dbReference>
<dbReference type="Proteomes" id="UP000194931">
    <property type="component" value="Unassembled WGS sequence"/>
</dbReference>
<keyword evidence="2 3" id="KW-0808">Transferase</keyword>
<dbReference type="InterPro" id="IPR051199">
    <property type="entry name" value="LPS_LOS_Heptosyltrfase"/>
</dbReference>